<evidence type="ECO:0000313" key="2">
    <source>
        <dbReference type="EMBL" id="TDR93217.1"/>
    </source>
</evidence>
<reference evidence="2 3" key="1">
    <citation type="submission" date="2019-03" db="EMBL/GenBank/DDBJ databases">
        <title>Genomic Encyclopedia of Type Strains, Phase IV (KMG-IV): sequencing the most valuable type-strain genomes for metagenomic binning, comparative biology and taxonomic classification.</title>
        <authorList>
            <person name="Goeker M."/>
        </authorList>
    </citation>
    <scope>NUCLEOTIDE SEQUENCE [LARGE SCALE GENOMIC DNA]</scope>
    <source>
        <strain evidence="2 3">DSM 25903</strain>
    </source>
</reference>
<organism evidence="2 3">
    <name type="scientific">Enterovirga rhinocerotis</name>
    <dbReference type="NCBI Taxonomy" id="1339210"/>
    <lineage>
        <taxon>Bacteria</taxon>
        <taxon>Pseudomonadati</taxon>
        <taxon>Pseudomonadota</taxon>
        <taxon>Alphaproteobacteria</taxon>
        <taxon>Hyphomicrobiales</taxon>
        <taxon>Methylobacteriaceae</taxon>
        <taxon>Enterovirga</taxon>
    </lineage>
</organism>
<dbReference type="Proteomes" id="UP000295122">
    <property type="component" value="Unassembled WGS sequence"/>
</dbReference>
<evidence type="ECO:0000313" key="3">
    <source>
        <dbReference type="Proteomes" id="UP000295122"/>
    </source>
</evidence>
<dbReference type="EMBL" id="SNZR01000011">
    <property type="protein sequence ID" value="TDR93217.1"/>
    <property type="molecule type" value="Genomic_DNA"/>
</dbReference>
<proteinExistence type="predicted"/>
<keyword evidence="3" id="KW-1185">Reference proteome</keyword>
<feature type="signal peptide" evidence="1">
    <location>
        <begin position="1"/>
        <end position="19"/>
    </location>
</feature>
<name>A0A4R7C929_9HYPH</name>
<protein>
    <submittedName>
        <fullName evidence="2">Uncharacterized protein</fullName>
    </submittedName>
</protein>
<dbReference type="RefSeq" id="WP_133768240.1">
    <property type="nucleotide sequence ID" value="NZ_SNZR01000011.1"/>
</dbReference>
<comment type="caution">
    <text evidence="2">The sequence shown here is derived from an EMBL/GenBank/DDBJ whole genome shotgun (WGS) entry which is preliminary data.</text>
</comment>
<dbReference type="OrthoDB" id="8447401at2"/>
<dbReference type="AlphaFoldDB" id="A0A4R7C929"/>
<feature type="chain" id="PRO_5020693389" evidence="1">
    <location>
        <begin position="20"/>
        <end position="144"/>
    </location>
</feature>
<gene>
    <name evidence="2" type="ORF">EV668_0473</name>
</gene>
<accession>A0A4R7C929</accession>
<evidence type="ECO:0000256" key="1">
    <source>
        <dbReference type="SAM" id="SignalP"/>
    </source>
</evidence>
<sequence length="144" mass="15632">MRLSILSLVALLAAAPAVAREPAAALQSWGILGSWAPSCEAPPSDDNVYYIWLERDGDAFLQRKGGTFGDTSPISAARVTPEGLLEYHVSFGRQVMINSWGRGEKGIRIFANRYEGGRPTVRDGRLVHNGKPTPWHSRCDGAPA</sequence>
<keyword evidence="1" id="KW-0732">Signal</keyword>